<organism evidence="1">
    <name type="scientific">Anguilla anguilla</name>
    <name type="common">European freshwater eel</name>
    <name type="synonym">Muraena anguilla</name>
    <dbReference type="NCBI Taxonomy" id="7936"/>
    <lineage>
        <taxon>Eukaryota</taxon>
        <taxon>Metazoa</taxon>
        <taxon>Chordata</taxon>
        <taxon>Craniata</taxon>
        <taxon>Vertebrata</taxon>
        <taxon>Euteleostomi</taxon>
        <taxon>Actinopterygii</taxon>
        <taxon>Neopterygii</taxon>
        <taxon>Teleostei</taxon>
        <taxon>Anguilliformes</taxon>
        <taxon>Anguillidae</taxon>
        <taxon>Anguilla</taxon>
    </lineage>
</organism>
<protein>
    <submittedName>
        <fullName evidence="1">Uncharacterized protein</fullName>
    </submittedName>
</protein>
<reference evidence="1" key="2">
    <citation type="journal article" date="2015" name="Fish Shellfish Immunol.">
        <title>Early steps in the European eel (Anguilla anguilla)-Vibrio vulnificus interaction in the gills: Role of the RtxA13 toxin.</title>
        <authorList>
            <person name="Callol A."/>
            <person name="Pajuelo D."/>
            <person name="Ebbesson L."/>
            <person name="Teles M."/>
            <person name="MacKenzie S."/>
            <person name="Amaro C."/>
        </authorList>
    </citation>
    <scope>NUCLEOTIDE SEQUENCE</scope>
</reference>
<accession>A0A0E9TQM1</accession>
<name>A0A0E9TQM1_ANGAN</name>
<evidence type="ECO:0000313" key="1">
    <source>
        <dbReference type="EMBL" id="JAH55033.1"/>
    </source>
</evidence>
<dbReference type="EMBL" id="GBXM01053544">
    <property type="protein sequence ID" value="JAH55033.1"/>
    <property type="molecule type" value="Transcribed_RNA"/>
</dbReference>
<sequence>MYLVRLMRSR</sequence>
<reference evidence="1" key="1">
    <citation type="submission" date="2014-11" db="EMBL/GenBank/DDBJ databases">
        <authorList>
            <person name="Amaro Gonzalez C."/>
        </authorList>
    </citation>
    <scope>NUCLEOTIDE SEQUENCE</scope>
</reference>
<proteinExistence type="predicted"/>
<dbReference type="EMBL" id="GBXM01008893">
    <property type="protein sequence ID" value="JAH99684.1"/>
    <property type="molecule type" value="Transcribed_RNA"/>
</dbReference>